<comment type="caution">
    <text evidence="1">The sequence shown here is derived from an EMBL/GenBank/DDBJ whole genome shotgun (WGS) entry which is preliminary data.</text>
</comment>
<sequence length="330" mass="37606">MRLLKPSAEQAKSGLRVLRAIMLADPEVKELTELQIRTLDAAQKFITNTQFTLEELGASVEPEELAQQLIEPALRKQFAEAMVVVSTVNGAPKAEQVALVRAYTKALQVDSSLVDALQKLANQHRVLYAFDVVRHMYIGETISKAWEKEKFKGIYKIVGGMKGFYQDAELAKKYHELKELTDGTLGKEFWRFYDEHQFIFPGEKYGTPVMMTYHDMAHVVGGYDTTPAGELKVASFTAGFRNVGRPWILLFIISQFHLGVKTVPIDVPRMTGNFNPEEQFLALKRGSLMNIDLFDNWNYWEVMDQPLEQIRKAFNVLPQEKVLEIVQSEN</sequence>
<dbReference type="InterPro" id="IPR029024">
    <property type="entry name" value="TerB-like"/>
</dbReference>
<dbReference type="SUPFAM" id="SSF158682">
    <property type="entry name" value="TerB-like"/>
    <property type="match status" value="1"/>
</dbReference>
<gene>
    <name evidence="1" type="ORF">Lqui_0210</name>
</gene>
<dbReference type="STRING" id="45073.Lqui_0210"/>
<dbReference type="OrthoDB" id="9775927at2"/>
<evidence type="ECO:0000313" key="1">
    <source>
        <dbReference type="EMBL" id="KTD52509.1"/>
    </source>
</evidence>
<organism evidence="1 2">
    <name type="scientific">Legionella quinlivanii</name>
    <dbReference type="NCBI Taxonomy" id="45073"/>
    <lineage>
        <taxon>Bacteria</taxon>
        <taxon>Pseudomonadati</taxon>
        <taxon>Pseudomonadota</taxon>
        <taxon>Gammaproteobacteria</taxon>
        <taxon>Legionellales</taxon>
        <taxon>Legionellaceae</taxon>
        <taxon>Legionella</taxon>
    </lineage>
</organism>
<dbReference type="PATRIC" id="fig|45073.5.peg.225"/>
<accession>A0A0W0Y6C5</accession>
<dbReference type="AlphaFoldDB" id="A0A0W0Y6C5"/>
<dbReference type="Proteomes" id="UP000054618">
    <property type="component" value="Unassembled WGS sequence"/>
</dbReference>
<reference evidence="1 2" key="1">
    <citation type="submission" date="2015-11" db="EMBL/GenBank/DDBJ databases">
        <title>Genomic analysis of 38 Legionella species identifies large and diverse effector repertoires.</title>
        <authorList>
            <person name="Burstein D."/>
            <person name="Amaro F."/>
            <person name="Zusman T."/>
            <person name="Lifshitz Z."/>
            <person name="Cohen O."/>
            <person name="Gilbert J.A."/>
            <person name="Pupko T."/>
            <person name="Shuman H.A."/>
            <person name="Segal G."/>
        </authorList>
    </citation>
    <scope>NUCLEOTIDE SEQUENCE [LARGE SCALE GENOMIC DNA]</scope>
    <source>
        <strain evidence="1 2">CDC#1442-AUS-E</strain>
    </source>
</reference>
<dbReference type="EMBL" id="LNYS01000005">
    <property type="protein sequence ID" value="KTD52509.1"/>
    <property type="molecule type" value="Genomic_DNA"/>
</dbReference>
<proteinExistence type="predicted"/>
<evidence type="ECO:0000313" key="2">
    <source>
        <dbReference type="Proteomes" id="UP000054618"/>
    </source>
</evidence>
<dbReference type="RefSeq" id="WP_058506344.1">
    <property type="nucleotide sequence ID" value="NZ_CAAAIK010000032.1"/>
</dbReference>
<name>A0A0W0Y6C5_9GAMM</name>
<keyword evidence="2" id="KW-1185">Reference proteome</keyword>
<protein>
    <submittedName>
        <fullName evidence="1">Uncharacterized protein</fullName>
    </submittedName>
</protein>